<accession>B6XDI3</accession>
<protein>
    <submittedName>
        <fullName evidence="1">Uncharacterized protein</fullName>
    </submittedName>
</protein>
<dbReference type="Proteomes" id="UP000003729">
    <property type="component" value="Unassembled WGS sequence"/>
</dbReference>
<proteinExistence type="predicted"/>
<sequence>MCLLFSVIFTYKIAAAMNWSQKFPSTPDPNQLLANPNQSLNFKLI</sequence>
<dbReference type="EMBL" id="ABXW01000024">
    <property type="protein sequence ID" value="EEB46543.1"/>
    <property type="molecule type" value="Genomic_DNA"/>
</dbReference>
<evidence type="ECO:0000313" key="2">
    <source>
        <dbReference type="Proteomes" id="UP000003729"/>
    </source>
</evidence>
<reference evidence="1 2" key="1">
    <citation type="submission" date="2008-10" db="EMBL/GenBank/DDBJ databases">
        <title>Draft genome sequence of Providencia alcalifaciens (DSM 30120).</title>
        <authorList>
            <person name="Sudarsanam P."/>
            <person name="Ley R."/>
            <person name="Guruge J."/>
            <person name="Turnbaugh P.J."/>
            <person name="Mahowald M."/>
            <person name="Liep D."/>
            <person name="Gordon J."/>
        </authorList>
    </citation>
    <scope>NUCLEOTIDE SEQUENCE [LARGE SCALE GENOMIC DNA]</scope>
    <source>
        <strain evidence="1 2">DSM 30120</strain>
    </source>
</reference>
<organism evidence="1 2">
    <name type="scientific">Providencia alcalifaciens DSM 30120</name>
    <dbReference type="NCBI Taxonomy" id="520999"/>
    <lineage>
        <taxon>Bacteria</taxon>
        <taxon>Pseudomonadati</taxon>
        <taxon>Pseudomonadota</taxon>
        <taxon>Gammaproteobacteria</taxon>
        <taxon>Enterobacterales</taxon>
        <taxon>Morganellaceae</taxon>
        <taxon>Providencia</taxon>
    </lineage>
</organism>
<evidence type="ECO:0000313" key="1">
    <source>
        <dbReference type="EMBL" id="EEB46543.1"/>
    </source>
</evidence>
<reference evidence="1 2" key="2">
    <citation type="submission" date="2008-10" db="EMBL/GenBank/DDBJ databases">
        <authorList>
            <person name="Fulton L."/>
            <person name="Clifton S."/>
            <person name="Fulton B."/>
            <person name="Xu J."/>
            <person name="Minx P."/>
            <person name="Pepin K.H."/>
            <person name="Johnson M."/>
            <person name="Bhonagiri V."/>
            <person name="Nash W.E."/>
            <person name="Mardis E.R."/>
            <person name="Wilson R.K."/>
        </authorList>
    </citation>
    <scope>NUCLEOTIDE SEQUENCE [LARGE SCALE GENOMIC DNA]</scope>
    <source>
        <strain evidence="1 2">DSM 30120</strain>
    </source>
</reference>
<name>B6XDI3_9GAMM</name>
<gene>
    <name evidence="1" type="ORF">PROVALCAL_01405</name>
</gene>
<dbReference type="AlphaFoldDB" id="B6XDI3"/>
<comment type="caution">
    <text evidence="1">The sequence shown here is derived from an EMBL/GenBank/DDBJ whole genome shotgun (WGS) entry which is preliminary data.</text>
</comment>